<evidence type="ECO:0000256" key="4">
    <source>
        <dbReference type="ARBA" id="ARBA00023163"/>
    </source>
</evidence>
<dbReference type="GO" id="GO:0003700">
    <property type="term" value="F:DNA-binding transcription factor activity"/>
    <property type="evidence" value="ECO:0007669"/>
    <property type="project" value="InterPro"/>
</dbReference>
<feature type="compositionally biased region" description="Basic residues" evidence="6">
    <location>
        <begin position="7"/>
        <end position="21"/>
    </location>
</feature>
<keyword evidence="9" id="KW-1185">Reference proteome</keyword>
<organism evidence="8 9">
    <name type="scientific">Hibiscus syriacus</name>
    <name type="common">Rose of Sharon</name>
    <dbReference type="NCBI Taxonomy" id="106335"/>
    <lineage>
        <taxon>Eukaryota</taxon>
        <taxon>Viridiplantae</taxon>
        <taxon>Streptophyta</taxon>
        <taxon>Embryophyta</taxon>
        <taxon>Tracheophyta</taxon>
        <taxon>Spermatophyta</taxon>
        <taxon>Magnoliopsida</taxon>
        <taxon>eudicotyledons</taxon>
        <taxon>Gunneridae</taxon>
        <taxon>Pentapetalae</taxon>
        <taxon>rosids</taxon>
        <taxon>malvids</taxon>
        <taxon>Malvales</taxon>
        <taxon>Malvaceae</taxon>
        <taxon>Malvoideae</taxon>
        <taxon>Hibiscus</taxon>
    </lineage>
</organism>
<evidence type="ECO:0000256" key="3">
    <source>
        <dbReference type="ARBA" id="ARBA00023125"/>
    </source>
</evidence>
<keyword evidence="5" id="KW-0539">Nucleus</keyword>
<evidence type="ECO:0000256" key="1">
    <source>
        <dbReference type="ARBA" id="ARBA00004123"/>
    </source>
</evidence>
<evidence type="ECO:0000256" key="2">
    <source>
        <dbReference type="ARBA" id="ARBA00023015"/>
    </source>
</evidence>
<name>A0A6A3BRU8_HIBSY</name>
<evidence type="ECO:0000313" key="8">
    <source>
        <dbReference type="EMBL" id="KAE8719373.1"/>
    </source>
</evidence>
<keyword evidence="2" id="KW-0805">Transcription regulation</keyword>
<evidence type="ECO:0000259" key="7">
    <source>
        <dbReference type="PROSITE" id="PS51032"/>
    </source>
</evidence>
<dbReference type="PROSITE" id="PS51032">
    <property type="entry name" value="AP2_ERF"/>
    <property type="match status" value="1"/>
</dbReference>
<dbReference type="EMBL" id="VEPZ02000791">
    <property type="protein sequence ID" value="KAE8719373.1"/>
    <property type="molecule type" value="Genomic_DNA"/>
</dbReference>
<comment type="subcellular location">
    <subcellularLocation>
        <location evidence="1">Nucleus</location>
    </subcellularLocation>
</comment>
<comment type="caution">
    <text evidence="8">The sequence shown here is derived from an EMBL/GenBank/DDBJ whole genome shotgun (WGS) entry which is preliminary data.</text>
</comment>
<gene>
    <name evidence="8" type="ORF">F3Y22_tig00109971pilonHSYRG00114</name>
</gene>
<reference evidence="8" key="1">
    <citation type="submission" date="2019-09" db="EMBL/GenBank/DDBJ databases">
        <title>Draft genome information of white flower Hibiscus syriacus.</title>
        <authorList>
            <person name="Kim Y.-M."/>
        </authorList>
    </citation>
    <scope>NUCLEOTIDE SEQUENCE [LARGE SCALE GENOMIC DNA]</scope>
    <source>
        <strain evidence="8">YM2019G1</strain>
    </source>
</reference>
<protein>
    <recommendedName>
        <fullName evidence="7">AP2/ERF domain-containing protein</fullName>
    </recommendedName>
</protein>
<keyword evidence="3" id="KW-0238">DNA-binding</keyword>
<evidence type="ECO:0000313" key="9">
    <source>
        <dbReference type="Proteomes" id="UP000436088"/>
    </source>
</evidence>
<feature type="domain" description="AP2/ERF" evidence="7">
    <location>
        <begin position="12"/>
        <end position="46"/>
    </location>
</feature>
<proteinExistence type="predicted"/>
<feature type="region of interest" description="Disordered" evidence="6">
    <location>
        <begin position="1"/>
        <end position="79"/>
    </location>
</feature>
<dbReference type="AlphaFoldDB" id="A0A6A3BRU8"/>
<dbReference type="Gene3D" id="3.30.730.10">
    <property type="entry name" value="AP2/ERF domain"/>
    <property type="match status" value="1"/>
</dbReference>
<dbReference type="GO" id="GO:0003677">
    <property type="term" value="F:DNA binding"/>
    <property type="evidence" value="ECO:0007669"/>
    <property type="project" value="UniProtKB-KW"/>
</dbReference>
<dbReference type="Proteomes" id="UP000436088">
    <property type="component" value="Unassembled WGS sequence"/>
</dbReference>
<evidence type="ECO:0000256" key="6">
    <source>
        <dbReference type="SAM" id="MobiDB-lite"/>
    </source>
</evidence>
<keyword evidence="4" id="KW-0804">Transcription</keyword>
<dbReference type="GO" id="GO:0005634">
    <property type="term" value="C:nucleus"/>
    <property type="evidence" value="ECO:0007669"/>
    <property type="project" value="UniProtKB-SubCell"/>
</dbReference>
<accession>A0A6A3BRU8</accession>
<dbReference type="InterPro" id="IPR036955">
    <property type="entry name" value="AP2/ERF_dom_sf"/>
</dbReference>
<sequence>MNPTCLHRGRPNFKGVRRRPWGKYATEIRDPKSNGSSDQQPLRVGSRRRSMQPSTSTLPPKRWKSKGASNSTATVELPKNATLAAPVEVIQMSSLVYGSIVDGREVEMEEVVTLLGFRRLRERR</sequence>
<dbReference type="InterPro" id="IPR001471">
    <property type="entry name" value="AP2/ERF_dom"/>
</dbReference>
<evidence type="ECO:0000256" key="5">
    <source>
        <dbReference type="ARBA" id="ARBA00023242"/>
    </source>
</evidence>